<dbReference type="EMBL" id="JAUEDM010000004">
    <property type="protein sequence ID" value="KAK3318938.1"/>
    <property type="molecule type" value="Genomic_DNA"/>
</dbReference>
<gene>
    <name evidence="4" type="ORF">B0H66DRAFT_623189</name>
</gene>
<sequence length="635" mass="70641">MDTDSKQFATLRYPPLYDPNLTLNSRRFLRLSPYSSSRVNEPEEPLTRPLDTAHGLEQRRSLEITRRRPRSASSTFSNLGSEHQHEHDDDEDDHTILGVDTASPPMTAAHRQRQLQTCPGCYQHYLVEVTNYPALQNPKVRRRQLLARGEYDAVLLVYDVGNRDSFAAIPDLHAEIPLLLRNNSKRHKDKWRLRPRRTRGGGGTGGRALRKSRSLGIFASGSQHHSPSRDTETGTGETVVALIGNKSDFDDEEEEDYFSWEQHHLLEKEAVLQEADVEERSLVHPLYRESRVFDLPDTSPPLSSPRSVHSLPVGRRSLRRRGRDVPVERNSMASAAADGIRRSVFSDGGRMSAVPGPGRMSLNLVPEEHMQQQQAKAPLSRRSDDAMRIERWIEMNSSAGGVVSVQQEEDDRTLAINIAVTAGAATEKETCGGDDNDNDKGSDTTAAPPPPPPPPPLPPPPVPTKRQVSKLEGELLARALLLNVPFCETSAKTGENVEEAFRAIVRAVLREMGEEADHDIGAVRGDNGQCYHHDHDHEQNEVDMLRGIEARGRKKKKALSRKEPEAQRTANPERDEAVTMSAEDDAAPGTTPARPTPRRRGSVMERLKVFFTARKSPTQNDLAVLTAPHVVATVS</sequence>
<accession>A0AAE0I5H7</accession>
<comment type="caution">
    <text evidence="4">The sequence shown here is derived from an EMBL/GenBank/DDBJ whole genome shotgun (WGS) entry which is preliminary data.</text>
</comment>
<feature type="compositionally biased region" description="Basic and acidic residues" evidence="3">
    <location>
        <begin position="54"/>
        <end position="66"/>
    </location>
</feature>
<dbReference type="InterPro" id="IPR001806">
    <property type="entry name" value="Small_GTPase"/>
</dbReference>
<protein>
    <submittedName>
        <fullName evidence="4">Uncharacterized protein</fullName>
    </submittedName>
</protein>
<dbReference type="GO" id="GO:0003924">
    <property type="term" value="F:GTPase activity"/>
    <property type="evidence" value="ECO:0007669"/>
    <property type="project" value="InterPro"/>
</dbReference>
<name>A0AAE0I5H7_9PEZI</name>
<evidence type="ECO:0000313" key="4">
    <source>
        <dbReference type="EMBL" id="KAK3318938.1"/>
    </source>
</evidence>
<feature type="compositionally biased region" description="Basic and acidic residues" evidence="3">
    <location>
        <begin position="560"/>
        <end position="577"/>
    </location>
</feature>
<dbReference type="Gene3D" id="3.40.50.300">
    <property type="entry name" value="P-loop containing nucleotide triphosphate hydrolases"/>
    <property type="match status" value="2"/>
</dbReference>
<dbReference type="SUPFAM" id="SSF52540">
    <property type="entry name" value="P-loop containing nucleoside triphosphate hydrolases"/>
    <property type="match status" value="1"/>
</dbReference>
<keyword evidence="2" id="KW-0342">GTP-binding</keyword>
<dbReference type="GO" id="GO:0005525">
    <property type="term" value="F:GTP binding"/>
    <property type="evidence" value="ECO:0007669"/>
    <property type="project" value="UniProtKB-KW"/>
</dbReference>
<reference evidence="4" key="1">
    <citation type="journal article" date="2023" name="Mol. Phylogenet. Evol.">
        <title>Genome-scale phylogeny and comparative genomics of the fungal order Sordariales.</title>
        <authorList>
            <person name="Hensen N."/>
            <person name="Bonometti L."/>
            <person name="Westerberg I."/>
            <person name="Brannstrom I.O."/>
            <person name="Guillou S."/>
            <person name="Cros-Aarteil S."/>
            <person name="Calhoun S."/>
            <person name="Haridas S."/>
            <person name="Kuo A."/>
            <person name="Mondo S."/>
            <person name="Pangilinan J."/>
            <person name="Riley R."/>
            <person name="LaButti K."/>
            <person name="Andreopoulos B."/>
            <person name="Lipzen A."/>
            <person name="Chen C."/>
            <person name="Yan M."/>
            <person name="Daum C."/>
            <person name="Ng V."/>
            <person name="Clum A."/>
            <person name="Steindorff A."/>
            <person name="Ohm R.A."/>
            <person name="Martin F."/>
            <person name="Silar P."/>
            <person name="Natvig D.O."/>
            <person name="Lalanne C."/>
            <person name="Gautier V."/>
            <person name="Ament-Velasquez S.L."/>
            <person name="Kruys A."/>
            <person name="Hutchinson M.I."/>
            <person name="Powell A.J."/>
            <person name="Barry K."/>
            <person name="Miller A.N."/>
            <person name="Grigoriev I.V."/>
            <person name="Debuchy R."/>
            <person name="Gladieux P."/>
            <person name="Hiltunen Thoren M."/>
            <person name="Johannesson H."/>
        </authorList>
    </citation>
    <scope>NUCLEOTIDE SEQUENCE</scope>
    <source>
        <strain evidence="4">CBS 118394</strain>
    </source>
</reference>
<dbReference type="GO" id="GO:0016020">
    <property type="term" value="C:membrane"/>
    <property type="evidence" value="ECO:0007669"/>
    <property type="project" value="InterPro"/>
</dbReference>
<dbReference type="Pfam" id="PF00071">
    <property type="entry name" value="Ras"/>
    <property type="match status" value="1"/>
</dbReference>
<reference evidence="4" key="2">
    <citation type="submission" date="2023-06" db="EMBL/GenBank/DDBJ databases">
        <authorList>
            <consortium name="Lawrence Berkeley National Laboratory"/>
            <person name="Haridas S."/>
            <person name="Hensen N."/>
            <person name="Bonometti L."/>
            <person name="Westerberg I."/>
            <person name="Brannstrom I.O."/>
            <person name="Guillou S."/>
            <person name="Cros-Aarteil S."/>
            <person name="Calhoun S."/>
            <person name="Kuo A."/>
            <person name="Mondo S."/>
            <person name="Pangilinan J."/>
            <person name="Riley R."/>
            <person name="Labutti K."/>
            <person name="Andreopoulos B."/>
            <person name="Lipzen A."/>
            <person name="Chen C."/>
            <person name="Yanf M."/>
            <person name="Daum C."/>
            <person name="Ng V."/>
            <person name="Clum A."/>
            <person name="Steindorff A."/>
            <person name="Ohm R."/>
            <person name="Martin F."/>
            <person name="Silar P."/>
            <person name="Natvig D."/>
            <person name="Lalanne C."/>
            <person name="Gautier V."/>
            <person name="Ament-Velasquez S.L."/>
            <person name="Kruys A."/>
            <person name="Hutchinson M.I."/>
            <person name="Powell A.J."/>
            <person name="Barry K."/>
            <person name="Miller A.N."/>
            <person name="Grigoriev I.V."/>
            <person name="Debuchy R."/>
            <person name="Gladieux P."/>
            <person name="Thoren M.H."/>
            <person name="Johannesson H."/>
        </authorList>
    </citation>
    <scope>NUCLEOTIDE SEQUENCE</scope>
    <source>
        <strain evidence="4">CBS 118394</strain>
    </source>
</reference>
<feature type="compositionally biased region" description="Polar residues" evidence="3">
    <location>
        <begin position="71"/>
        <end position="81"/>
    </location>
</feature>
<dbReference type="InterPro" id="IPR027417">
    <property type="entry name" value="P-loop_NTPase"/>
</dbReference>
<evidence type="ECO:0000256" key="2">
    <source>
        <dbReference type="ARBA" id="ARBA00023134"/>
    </source>
</evidence>
<dbReference type="PANTHER" id="PTHR24070">
    <property type="entry name" value="RAS, DI-RAS, AND RHEB FAMILY MEMBERS OF SMALL GTPASE SUPERFAMILY"/>
    <property type="match status" value="1"/>
</dbReference>
<evidence type="ECO:0000256" key="3">
    <source>
        <dbReference type="SAM" id="MobiDB-lite"/>
    </source>
</evidence>
<dbReference type="GO" id="GO:0007165">
    <property type="term" value="P:signal transduction"/>
    <property type="evidence" value="ECO:0007669"/>
    <property type="project" value="InterPro"/>
</dbReference>
<feature type="region of interest" description="Disordered" evidence="3">
    <location>
        <begin position="551"/>
        <end position="603"/>
    </location>
</feature>
<dbReference type="AlphaFoldDB" id="A0AAE0I5H7"/>
<organism evidence="4 5">
    <name type="scientific">Apodospora peruviana</name>
    <dbReference type="NCBI Taxonomy" id="516989"/>
    <lineage>
        <taxon>Eukaryota</taxon>
        <taxon>Fungi</taxon>
        <taxon>Dikarya</taxon>
        <taxon>Ascomycota</taxon>
        <taxon>Pezizomycotina</taxon>
        <taxon>Sordariomycetes</taxon>
        <taxon>Sordariomycetidae</taxon>
        <taxon>Sordariales</taxon>
        <taxon>Lasiosphaeriaceae</taxon>
        <taxon>Apodospora</taxon>
    </lineage>
</organism>
<evidence type="ECO:0000256" key="1">
    <source>
        <dbReference type="ARBA" id="ARBA00022741"/>
    </source>
</evidence>
<dbReference type="Proteomes" id="UP001283341">
    <property type="component" value="Unassembled WGS sequence"/>
</dbReference>
<evidence type="ECO:0000313" key="5">
    <source>
        <dbReference type="Proteomes" id="UP001283341"/>
    </source>
</evidence>
<keyword evidence="5" id="KW-1185">Reference proteome</keyword>
<keyword evidence="1" id="KW-0547">Nucleotide-binding</keyword>
<feature type="region of interest" description="Disordered" evidence="3">
    <location>
        <begin position="35"/>
        <end position="109"/>
    </location>
</feature>
<proteinExistence type="predicted"/>
<feature type="region of interest" description="Disordered" evidence="3">
    <location>
        <begin position="426"/>
        <end position="467"/>
    </location>
</feature>
<dbReference type="InterPro" id="IPR020849">
    <property type="entry name" value="Small_GTPase_Ras-type"/>
</dbReference>
<feature type="compositionally biased region" description="Pro residues" evidence="3">
    <location>
        <begin position="447"/>
        <end position="463"/>
    </location>
</feature>